<dbReference type="SMART" id="SM00387">
    <property type="entry name" value="HATPase_c"/>
    <property type="match status" value="1"/>
</dbReference>
<comment type="subcellular location">
    <subcellularLocation>
        <location evidence="2">Cell membrane</location>
        <topology evidence="2">Multi-pass membrane protein</topology>
    </subcellularLocation>
</comment>
<organism evidence="15 16">
    <name type="scientific">Paenibacillus agaridevorans</name>
    <dbReference type="NCBI Taxonomy" id="171404"/>
    <lineage>
        <taxon>Bacteria</taxon>
        <taxon>Bacillati</taxon>
        <taxon>Bacillota</taxon>
        <taxon>Bacilli</taxon>
        <taxon>Bacillales</taxon>
        <taxon>Paenibacillaceae</taxon>
        <taxon>Paenibacillus</taxon>
    </lineage>
</organism>
<dbReference type="Gene3D" id="6.10.340.10">
    <property type="match status" value="1"/>
</dbReference>
<dbReference type="SUPFAM" id="SSF55874">
    <property type="entry name" value="ATPase domain of HSP90 chaperone/DNA topoisomerase II/histidine kinase"/>
    <property type="match status" value="1"/>
</dbReference>
<dbReference type="Pfam" id="PF06580">
    <property type="entry name" value="His_kinase"/>
    <property type="match status" value="1"/>
</dbReference>
<feature type="domain" description="Histidine kinase" evidence="13">
    <location>
        <begin position="478"/>
        <end position="585"/>
    </location>
</feature>
<evidence type="ECO:0000256" key="8">
    <source>
        <dbReference type="ARBA" id="ARBA00022777"/>
    </source>
</evidence>
<evidence type="ECO:0000256" key="1">
    <source>
        <dbReference type="ARBA" id="ARBA00000085"/>
    </source>
</evidence>
<protein>
    <recommendedName>
        <fullName evidence="3">histidine kinase</fullName>
        <ecNumber evidence="3">2.7.13.3</ecNumber>
    </recommendedName>
</protein>
<proteinExistence type="predicted"/>
<evidence type="ECO:0000256" key="9">
    <source>
        <dbReference type="ARBA" id="ARBA00022840"/>
    </source>
</evidence>
<accession>A0A2R5EPF6</accession>
<feature type="transmembrane region" description="Helical" evidence="12">
    <location>
        <begin position="20"/>
        <end position="39"/>
    </location>
</feature>
<dbReference type="RefSeq" id="WP_108993526.1">
    <property type="nucleotide sequence ID" value="NZ_BDQX01000171.1"/>
</dbReference>
<evidence type="ECO:0000259" key="13">
    <source>
        <dbReference type="PROSITE" id="PS50109"/>
    </source>
</evidence>
<keyword evidence="12" id="KW-0812">Transmembrane</keyword>
<sequence>MVITIDEGKMTLRTIQGKMFIAFSIMICLAIIPISYITYKNASSVIEENATIFISDSIRRADEKLRSTMEEADQVAKVIVTRDMVAQSLLSDTAAPSYEWFQEKKQVEDYIASMAAYKSYIQRISVMGFNGKLFQNGFSRINQTKLQGLIEKGELRENRRHVLFDASTENSMLLVRPLLTGGKSIGLGVIEFHPDFMKRVFEIQPLKGSVIGVVDGRGQIIYHSGSNENVISDLSAVMGDMNKGTGSEAAGRLKEVNGETYLTVQIASDLTGWTTIGMVPTSELLREVEQIRKQLILITVLVLLAVHVISIVLSKQITKNLKRLHNTMKRVGEGQLKARPRIDTQDEVGQLSEMFTTMMTNVQELMEETEERGRQKREAEYRALQSQINPHFLYNTLNTINYLSKIQQVPNIGEISAALVELMRFAVDQKRDLIPIREELELLKRYLSIQRYRFMDRITVSIDAEEATLDCLIPKFVLQPIVENALLHGFGASSERAGRITIKSYCREGSDMTIDVTDNGAGISEEQLEALLRHESERHAREGTGIGISNVKDRIRLAFGEQYGLSIVSVPGILTTVELQLPQCKEKGVVTHELENRFR</sequence>
<evidence type="ECO:0000313" key="15">
    <source>
        <dbReference type="EMBL" id="GBG08596.1"/>
    </source>
</evidence>
<dbReference type="InterPro" id="IPR004358">
    <property type="entry name" value="Sig_transdc_His_kin-like_C"/>
</dbReference>
<dbReference type="Gene3D" id="3.30.565.10">
    <property type="entry name" value="Histidine kinase-like ATPase, C-terminal domain"/>
    <property type="match status" value="1"/>
</dbReference>
<keyword evidence="4" id="KW-1003">Cell membrane</keyword>
<evidence type="ECO:0000256" key="3">
    <source>
        <dbReference type="ARBA" id="ARBA00012438"/>
    </source>
</evidence>
<feature type="domain" description="HAMP" evidence="14">
    <location>
        <begin position="315"/>
        <end position="367"/>
    </location>
</feature>
<dbReference type="Pfam" id="PF02518">
    <property type="entry name" value="HATPase_c"/>
    <property type="match status" value="1"/>
</dbReference>
<keyword evidence="16" id="KW-1185">Reference proteome</keyword>
<keyword evidence="6" id="KW-0808">Transferase</keyword>
<dbReference type="Pfam" id="PF00672">
    <property type="entry name" value="HAMP"/>
    <property type="match status" value="1"/>
</dbReference>
<evidence type="ECO:0000256" key="5">
    <source>
        <dbReference type="ARBA" id="ARBA00022553"/>
    </source>
</evidence>
<keyword evidence="8 15" id="KW-0418">Kinase</keyword>
<dbReference type="PRINTS" id="PR00344">
    <property type="entry name" value="BCTRLSENSOR"/>
</dbReference>
<comment type="catalytic activity">
    <reaction evidence="1">
        <text>ATP + protein L-histidine = ADP + protein N-phospho-L-histidine.</text>
        <dbReference type="EC" id="2.7.13.3"/>
    </reaction>
</comment>
<evidence type="ECO:0000256" key="11">
    <source>
        <dbReference type="ARBA" id="ARBA00023136"/>
    </source>
</evidence>
<evidence type="ECO:0000256" key="4">
    <source>
        <dbReference type="ARBA" id="ARBA00022475"/>
    </source>
</evidence>
<reference evidence="15 16" key="1">
    <citation type="submission" date="2017-08" db="EMBL/GenBank/DDBJ databases">
        <title>Substantial Increase in Enzyme Production by Combined Drug-Resistance Mutations in Paenibacillus agaridevorans.</title>
        <authorList>
            <person name="Tanaka Y."/>
            <person name="Funane K."/>
            <person name="Hosaka T."/>
            <person name="Shiwa Y."/>
            <person name="Fujita N."/>
            <person name="Miyazaki T."/>
            <person name="Yoshikawa H."/>
            <person name="Murakami K."/>
            <person name="Kasahara K."/>
            <person name="Inaoka T."/>
            <person name="Hiraga Y."/>
            <person name="Ochi K."/>
        </authorList>
    </citation>
    <scope>NUCLEOTIDE SEQUENCE [LARGE SCALE GENOMIC DNA]</scope>
    <source>
        <strain evidence="15 16">T-3040</strain>
    </source>
</reference>
<keyword evidence="9" id="KW-0067">ATP-binding</keyword>
<keyword evidence="11 12" id="KW-0472">Membrane</keyword>
<evidence type="ECO:0000313" key="16">
    <source>
        <dbReference type="Proteomes" id="UP000245202"/>
    </source>
</evidence>
<dbReference type="InterPro" id="IPR036890">
    <property type="entry name" value="HATPase_C_sf"/>
</dbReference>
<dbReference type="EMBL" id="BDQX01000171">
    <property type="protein sequence ID" value="GBG08596.1"/>
    <property type="molecule type" value="Genomic_DNA"/>
</dbReference>
<evidence type="ECO:0000256" key="6">
    <source>
        <dbReference type="ARBA" id="ARBA00022679"/>
    </source>
</evidence>
<dbReference type="InterPro" id="IPR003594">
    <property type="entry name" value="HATPase_dom"/>
</dbReference>
<dbReference type="InterPro" id="IPR005467">
    <property type="entry name" value="His_kinase_dom"/>
</dbReference>
<dbReference type="InterPro" id="IPR050640">
    <property type="entry name" value="Bact_2-comp_sensor_kinase"/>
</dbReference>
<dbReference type="PANTHER" id="PTHR34220:SF7">
    <property type="entry name" value="SENSOR HISTIDINE KINASE YPDA"/>
    <property type="match status" value="1"/>
</dbReference>
<keyword evidence="12" id="KW-1133">Transmembrane helix</keyword>
<dbReference type="PANTHER" id="PTHR34220">
    <property type="entry name" value="SENSOR HISTIDINE KINASE YPDA"/>
    <property type="match status" value="1"/>
</dbReference>
<dbReference type="GO" id="GO:0005886">
    <property type="term" value="C:plasma membrane"/>
    <property type="evidence" value="ECO:0007669"/>
    <property type="project" value="UniProtKB-SubCell"/>
</dbReference>
<gene>
    <name evidence="15" type="ORF">PAT3040_03184</name>
</gene>
<evidence type="ECO:0000259" key="14">
    <source>
        <dbReference type="PROSITE" id="PS50885"/>
    </source>
</evidence>
<comment type="caution">
    <text evidence="15">The sequence shown here is derived from an EMBL/GenBank/DDBJ whole genome shotgun (WGS) entry which is preliminary data.</text>
</comment>
<dbReference type="GO" id="GO:0005524">
    <property type="term" value="F:ATP binding"/>
    <property type="evidence" value="ECO:0007669"/>
    <property type="project" value="UniProtKB-KW"/>
</dbReference>
<dbReference type="EC" id="2.7.13.3" evidence="3"/>
<evidence type="ECO:0000256" key="10">
    <source>
        <dbReference type="ARBA" id="ARBA00023012"/>
    </source>
</evidence>
<dbReference type="Proteomes" id="UP000245202">
    <property type="component" value="Unassembled WGS sequence"/>
</dbReference>
<feature type="transmembrane region" description="Helical" evidence="12">
    <location>
        <begin position="295"/>
        <end position="313"/>
    </location>
</feature>
<evidence type="ECO:0000256" key="12">
    <source>
        <dbReference type="SAM" id="Phobius"/>
    </source>
</evidence>
<dbReference type="InterPro" id="IPR010559">
    <property type="entry name" value="Sig_transdc_His_kin_internal"/>
</dbReference>
<dbReference type="PROSITE" id="PS50109">
    <property type="entry name" value="HIS_KIN"/>
    <property type="match status" value="1"/>
</dbReference>
<dbReference type="SMART" id="SM00304">
    <property type="entry name" value="HAMP"/>
    <property type="match status" value="1"/>
</dbReference>
<dbReference type="PROSITE" id="PS50885">
    <property type="entry name" value="HAMP"/>
    <property type="match status" value="1"/>
</dbReference>
<evidence type="ECO:0000256" key="7">
    <source>
        <dbReference type="ARBA" id="ARBA00022741"/>
    </source>
</evidence>
<dbReference type="SUPFAM" id="SSF158472">
    <property type="entry name" value="HAMP domain-like"/>
    <property type="match status" value="1"/>
</dbReference>
<dbReference type="GO" id="GO:0000155">
    <property type="term" value="F:phosphorelay sensor kinase activity"/>
    <property type="evidence" value="ECO:0007669"/>
    <property type="project" value="InterPro"/>
</dbReference>
<evidence type="ECO:0000256" key="2">
    <source>
        <dbReference type="ARBA" id="ARBA00004651"/>
    </source>
</evidence>
<dbReference type="AlphaFoldDB" id="A0A2R5EPF6"/>
<keyword evidence="5" id="KW-0597">Phosphoprotein</keyword>
<name>A0A2R5EPF6_9BACL</name>
<keyword evidence="7" id="KW-0547">Nucleotide-binding</keyword>
<dbReference type="CDD" id="cd06225">
    <property type="entry name" value="HAMP"/>
    <property type="match status" value="1"/>
</dbReference>
<dbReference type="InterPro" id="IPR003660">
    <property type="entry name" value="HAMP_dom"/>
</dbReference>
<keyword evidence="10" id="KW-0902">Two-component regulatory system</keyword>